<evidence type="ECO:0000313" key="1">
    <source>
        <dbReference type="EMBL" id="TWW56380.1"/>
    </source>
</evidence>
<evidence type="ECO:0000313" key="2">
    <source>
        <dbReference type="Proteomes" id="UP000324091"/>
    </source>
</evidence>
<protein>
    <submittedName>
        <fullName evidence="1">Uncharacterized protein</fullName>
    </submittedName>
</protein>
<dbReference type="AlphaFoldDB" id="A0A5C6MSB5"/>
<gene>
    <name evidence="1" type="ORF">D4764_08G0003670</name>
</gene>
<sequence>MASPGVSHILPTGQFFTIFGSSSRPPAPVRQGGPQGSVLGHILFTITHSTWVDGCSFSPSAEFCNLGIILDSTLPSQSQSKSATKFASSLPSSGSIRTPAIASCSGWTY</sequence>
<organism evidence="1 2">
    <name type="scientific">Takifugu flavidus</name>
    <name type="common">sansaifugu</name>
    <dbReference type="NCBI Taxonomy" id="433684"/>
    <lineage>
        <taxon>Eukaryota</taxon>
        <taxon>Metazoa</taxon>
        <taxon>Chordata</taxon>
        <taxon>Craniata</taxon>
        <taxon>Vertebrata</taxon>
        <taxon>Euteleostomi</taxon>
        <taxon>Actinopterygii</taxon>
        <taxon>Neopterygii</taxon>
        <taxon>Teleostei</taxon>
        <taxon>Neoteleostei</taxon>
        <taxon>Acanthomorphata</taxon>
        <taxon>Eupercaria</taxon>
        <taxon>Tetraodontiformes</taxon>
        <taxon>Tetradontoidea</taxon>
        <taxon>Tetraodontidae</taxon>
        <taxon>Takifugu</taxon>
    </lineage>
</organism>
<accession>A0A5C6MSB5</accession>
<keyword evidence="2" id="KW-1185">Reference proteome</keyword>
<dbReference type="Proteomes" id="UP000324091">
    <property type="component" value="Chromosome 8"/>
</dbReference>
<comment type="caution">
    <text evidence="1">The sequence shown here is derived from an EMBL/GenBank/DDBJ whole genome shotgun (WGS) entry which is preliminary data.</text>
</comment>
<name>A0A5C6MSB5_9TELE</name>
<reference evidence="1 2" key="1">
    <citation type="submission" date="2019-04" db="EMBL/GenBank/DDBJ databases">
        <title>Chromosome genome assembly for Takifugu flavidus.</title>
        <authorList>
            <person name="Xiao S."/>
        </authorList>
    </citation>
    <scope>NUCLEOTIDE SEQUENCE [LARGE SCALE GENOMIC DNA]</scope>
    <source>
        <strain evidence="1">HTHZ2018</strain>
        <tissue evidence="1">Muscle</tissue>
    </source>
</reference>
<dbReference type="EMBL" id="RHFK02000021">
    <property type="protein sequence ID" value="TWW56380.1"/>
    <property type="molecule type" value="Genomic_DNA"/>
</dbReference>
<proteinExistence type="predicted"/>